<keyword evidence="3" id="KW-1185">Reference proteome</keyword>
<feature type="compositionally biased region" description="Basic and acidic residues" evidence="1">
    <location>
        <begin position="7"/>
        <end position="18"/>
    </location>
</feature>
<protein>
    <submittedName>
        <fullName evidence="2">Uncharacterized protein</fullName>
    </submittedName>
</protein>
<dbReference type="Proteomes" id="UP001227230">
    <property type="component" value="Chromosome 3"/>
</dbReference>
<dbReference type="EMBL" id="CP126650">
    <property type="protein sequence ID" value="WJZ84432.1"/>
    <property type="molecule type" value="Genomic_DNA"/>
</dbReference>
<sequence length="117" mass="13106">MTRSAHRYPEQLHLDSPRGHVARSPIRTPSGRSTQHSRSSHLDDSISYPDMLSGSLTKVHKPCYVIPDLLMAKDFKASVLHVSELSICFSMDSKELSSILDCFGDQKANKNTKTYTI</sequence>
<organism evidence="2 3">
    <name type="scientific">Vitis vinifera</name>
    <name type="common">Grape</name>
    <dbReference type="NCBI Taxonomy" id="29760"/>
    <lineage>
        <taxon>Eukaryota</taxon>
        <taxon>Viridiplantae</taxon>
        <taxon>Streptophyta</taxon>
        <taxon>Embryophyta</taxon>
        <taxon>Tracheophyta</taxon>
        <taxon>Spermatophyta</taxon>
        <taxon>Magnoliopsida</taxon>
        <taxon>eudicotyledons</taxon>
        <taxon>Gunneridae</taxon>
        <taxon>Pentapetalae</taxon>
        <taxon>rosids</taxon>
        <taxon>Vitales</taxon>
        <taxon>Vitaceae</taxon>
        <taxon>Viteae</taxon>
        <taxon>Vitis</taxon>
    </lineage>
</organism>
<evidence type="ECO:0000313" key="2">
    <source>
        <dbReference type="EMBL" id="WJZ84432.1"/>
    </source>
</evidence>
<gene>
    <name evidence="2" type="ORF">VitviT2T_004036</name>
</gene>
<evidence type="ECO:0000313" key="3">
    <source>
        <dbReference type="Proteomes" id="UP001227230"/>
    </source>
</evidence>
<proteinExistence type="predicted"/>
<reference evidence="2 3" key="1">
    <citation type="journal article" date="2023" name="Hortic Res">
        <title>The complete reference genome for grapevine (Vitis vinifera L.) genetics and breeding.</title>
        <authorList>
            <person name="Shi X."/>
            <person name="Cao S."/>
            <person name="Wang X."/>
            <person name="Huang S."/>
            <person name="Wang Y."/>
            <person name="Liu Z."/>
            <person name="Liu W."/>
            <person name="Leng X."/>
            <person name="Peng Y."/>
            <person name="Wang N."/>
            <person name="Wang Y."/>
            <person name="Ma Z."/>
            <person name="Xu X."/>
            <person name="Zhang F."/>
            <person name="Xue H."/>
            <person name="Zhong H."/>
            <person name="Wang Y."/>
            <person name="Zhang K."/>
            <person name="Velt A."/>
            <person name="Avia K."/>
            <person name="Holtgrawe D."/>
            <person name="Grimplet J."/>
            <person name="Matus J.T."/>
            <person name="Ware D."/>
            <person name="Wu X."/>
            <person name="Wang H."/>
            <person name="Liu C."/>
            <person name="Fang Y."/>
            <person name="Rustenholz C."/>
            <person name="Cheng Z."/>
            <person name="Xiao H."/>
            <person name="Zhou Y."/>
        </authorList>
    </citation>
    <scope>NUCLEOTIDE SEQUENCE [LARGE SCALE GENOMIC DNA]</scope>
    <source>
        <strain evidence="3">cv. Pinot noir / PN40024</strain>
        <tissue evidence="2">Leaf</tissue>
    </source>
</reference>
<feature type="region of interest" description="Disordered" evidence="1">
    <location>
        <begin position="1"/>
        <end position="46"/>
    </location>
</feature>
<accession>A0ABY9BNC5</accession>
<name>A0ABY9BNC5_VITVI</name>
<evidence type="ECO:0000256" key="1">
    <source>
        <dbReference type="SAM" id="MobiDB-lite"/>
    </source>
</evidence>